<dbReference type="Proteomes" id="UP000825935">
    <property type="component" value="Chromosome 26"/>
</dbReference>
<organism evidence="8 9">
    <name type="scientific">Ceratopteris richardii</name>
    <name type="common">Triangle waterfern</name>
    <dbReference type="NCBI Taxonomy" id="49495"/>
    <lineage>
        <taxon>Eukaryota</taxon>
        <taxon>Viridiplantae</taxon>
        <taxon>Streptophyta</taxon>
        <taxon>Embryophyta</taxon>
        <taxon>Tracheophyta</taxon>
        <taxon>Polypodiopsida</taxon>
        <taxon>Polypodiidae</taxon>
        <taxon>Polypodiales</taxon>
        <taxon>Pteridineae</taxon>
        <taxon>Pteridaceae</taxon>
        <taxon>Parkerioideae</taxon>
        <taxon>Ceratopteris</taxon>
    </lineage>
</organism>
<dbReference type="GO" id="GO:0015031">
    <property type="term" value="P:protein transport"/>
    <property type="evidence" value="ECO:0007669"/>
    <property type="project" value="InterPro"/>
</dbReference>
<dbReference type="PANTHER" id="PTHR30560">
    <property type="entry name" value="TRIGGER FACTOR CHAPERONE AND PEPTIDYL-PROLYL CIS/TRANS ISOMERASE"/>
    <property type="match status" value="1"/>
</dbReference>
<dbReference type="GO" id="GO:0043335">
    <property type="term" value="P:protein unfolding"/>
    <property type="evidence" value="ECO:0007669"/>
    <property type="project" value="TreeGrafter"/>
</dbReference>
<dbReference type="GO" id="GO:0003755">
    <property type="term" value="F:peptidyl-prolyl cis-trans isomerase activity"/>
    <property type="evidence" value="ECO:0007669"/>
    <property type="project" value="UniProtKB-KW"/>
</dbReference>
<comment type="caution">
    <text evidence="8">The sequence shown here is derived from an EMBL/GenBank/DDBJ whole genome shotgun (WGS) entry which is preliminary data.</text>
</comment>
<sequence>MAAITGPHGTCFSAIAMIPPRTSIFRSSMSSLQTWWCLEGFKVSRFFLYRSKYPSQNAVLRKMPVAFAKASSGEMERSVSIRFEDEATITSEPYGEMQLKVSVSVTAVGTRNAFDYVLENLRKSAPPVQGFRRAKGGKSVIPKDVLYQMLGPSRVDGFVVEEIVSSAVLEYVEKESFKVKKNFQTVQSNKELAAMFKAGKDFVFEAILDLEDTQTEAAASVKEN</sequence>
<evidence type="ECO:0000313" key="9">
    <source>
        <dbReference type="Proteomes" id="UP000825935"/>
    </source>
</evidence>
<protein>
    <recommendedName>
        <fullName evidence="3">peptidylprolyl isomerase</fullName>
        <ecNumber evidence="3">5.2.1.8</ecNumber>
    </recommendedName>
</protein>
<name>A0A8T2RKP2_CERRI</name>
<reference evidence="8" key="1">
    <citation type="submission" date="2021-08" db="EMBL/GenBank/DDBJ databases">
        <title>WGS assembly of Ceratopteris richardii.</title>
        <authorList>
            <person name="Marchant D.B."/>
            <person name="Chen G."/>
            <person name="Jenkins J."/>
            <person name="Shu S."/>
            <person name="Leebens-Mack J."/>
            <person name="Grimwood J."/>
            <person name="Schmutz J."/>
            <person name="Soltis P."/>
            <person name="Soltis D."/>
            <person name="Chen Z.-H."/>
        </authorList>
    </citation>
    <scope>NUCLEOTIDE SEQUENCE</scope>
    <source>
        <strain evidence="8">Whitten #5841</strain>
        <tissue evidence="8">Leaf</tissue>
    </source>
</reference>
<proteinExistence type="inferred from homology"/>
<dbReference type="AlphaFoldDB" id="A0A8T2RKP2"/>
<dbReference type="InterPro" id="IPR036611">
    <property type="entry name" value="Trigger_fac_ribosome-bd_sf"/>
</dbReference>
<keyword evidence="9" id="KW-1185">Reference proteome</keyword>
<dbReference type="EC" id="5.2.1.8" evidence="3"/>
<dbReference type="InterPro" id="IPR005215">
    <property type="entry name" value="Trig_fac"/>
</dbReference>
<gene>
    <name evidence="8" type="ORF">KP509_26G051300</name>
</gene>
<keyword evidence="4" id="KW-0697">Rotamase</keyword>
<dbReference type="GO" id="GO:0051083">
    <property type="term" value="P:'de novo' cotranslational protein folding"/>
    <property type="evidence" value="ECO:0007669"/>
    <property type="project" value="TreeGrafter"/>
</dbReference>
<dbReference type="FunFam" id="3.30.70.1050:FF:000004">
    <property type="entry name" value="Trigger factor"/>
    <property type="match status" value="1"/>
</dbReference>
<dbReference type="Gene3D" id="3.30.70.1050">
    <property type="entry name" value="Trigger factor ribosome-binding domain"/>
    <property type="match status" value="1"/>
</dbReference>
<evidence type="ECO:0000256" key="3">
    <source>
        <dbReference type="ARBA" id="ARBA00013194"/>
    </source>
</evidence>
<dbReference type="SUPFAM" id="SSF102735">
    <property type="entry name" value="Trigger factor ribosome-binding domain"/>
    <property type="match status" value="1"/>
</dbReference>
<evidence type="ECO:0000256" key="1">
    <source>
        <dbReference type="ARBA" id="ARBA00000971"/>
    </source>
</evidence>
<comment type="catalytic activity">
    <reaction evidence="1">
        <text>[protein]-peptidylproline (omega=180) = [protein]-peptidylproline (omega=0)</text>
        <dbReference type="Rhea" id="RHEA:16237"/>
        <dbReference type="Rhea" id="RHEA-COMP:10747"/>
        <dbReference type="Rhea" id="RHEA-COMP:10748"/>
        <dbReference type="ChEBI" id="CHEBI:83833"/>
        <dbReference type="ChEBI" id="CHEBI:83834"/>
        <dbReference type="EC" id="5.2.1.8"/>
    </reaction>
</comment>
<keyword evidence="6" id="KW-0413">Isomerase</keyword>
<evidence type="ECO:0000256" key="7">
    <source>
        <dbReference type="ARBA" id="ARBA00024849"/>
    </source>
</evidence>
<evidence type="ECO:0000256" key="5">
    <source>
        <dbReference type="ARBA" id="ARBA00023186"/>
    </source>
</evidence>
<evidence type="ECO:0000256" key="4">
    <source>
        <dbReference type="ARBA" id="ARBA00023110"/>
    </source>
</evidence>
<comment type="function">
    <text evidence="7">Involved in protein export. Acts as a chaperone by maintaining the newly synthesized protein in an open conformation. Functions as a peptidyl-prolyl cis-trans isomerase.</text>
</comment>
<dbReference type="PANTHER" id="PTHR30560:SF4">
    <property type="entry name" value="OS01G0894700 PROTEIN"/>
    <property type="match status" value="1"/>
</dbReference>
<dbReference type="GO" id="GO:0043022">
    <property type="term" value="F:ribosome binding"/>
    <property type="evidence" value="ECO:0007669"/>
    <property type="project" value="TreeGrafter"/>
</dbReference>
<evidence type="ECO:0000313" key="8">
    <source>
        <dbReference type="EMBL" id="KAH7297062.1"/>
    </source>
</evidence>
<dbReference type="EMBL" id="CM035431">
    <property type="protein sequence ID" value="KAH7297062.1"/>
    <property type="molecule type" value="Genomic_DNA"/>
</dbReference>
<evidence type="ECO:0000256" key="2">
    <source>
        <dbReference type="ARBA" id="ARBA00005464"/>
    </source>
</evidence>
<evidence type="ECO:0000256" key="6">
    <source>
        <dbReference type="ARBA" id="ARBA00023235"/>
    </source>
</evidence>
<dbReference type="OrthoDB" id="1881930at2759"/>
<keyword evidence="5" id="KW-0143">Chaperone</keyword>
<comment type="similarity">
    <text evidence="2">Belongs to the FKBP-type PPIase family. Tig subfamily.</text>
</comment>
<dbReference type="GO" id="GO:0044183">
    <property type="term" value="F:protein folding chaperone"/>
    <property type="evidence" value="ECO:0007669"/>
    <property type="project" value="TreeGrafter"/>
</dbReference>
<accession>A0A8T2RKP2</accession>
<dbReference type="OMA" id="NITMPKM"/>